<proteinExistence type="predicted"/>
<evidence type="ECO:0000313" key="3">
    <source>
        <dbReference type="Proteomes" id="UP000297814"/>
    </source>
</evidence>
<reference evidence="2 3" key="1">
    <citation type="submission" date="2017-12" db="EMBL/GenBank/DDBJ databases">
        <title>Comparative genomics of Botrytis spp.</title>
        <authorList>
            <person name="Valero-Jimenez C.A."/>
            <person name="Tapia P."/>
            <person name="Veloso J."/>
            <person name="Silva-Moreno E."/>
            <person name="Staats M."/>
            <person name="Valdes J.H."/>
            <person name="Van Kan J.A.L."/>
        </authorList>
    </citation>
    <scope>NUCLEOTIDE SEQUENCE [LARGE SCALE GENOMIC DNA]</scope>
    <source>
        <strain evidence="2 3">Bh0001</strain>
    </source>
</reference>
<dbReference type="Proteomes" id="UP000297814">
    <property type="component" value="Unassembled WGS sequence"/>
</dbReference>
<name>A0A4Z1GX25_9HELO</name>
<gene>
    <name evidence="2" type="ORF">BHYA_0049g00160</name>
</gene>
<evidence type="ECO:0000256" key="1">
    <source>
        <dbReference type="SAM" id="MobiDB-lite"/>
    </source>
</evidence>
<protein>
    <submittedName>
        <fullName evidence="2">Uncharacterized protein</fullName>
    </submittedName>
</protein>
<dbReference type="AlphaFoldDB" id="A0A4Z1GX25"/>
<feature type="compositionally biased region" description="Polar residues" evidence="1">
    <location>
        <begin position="140"/>
        <end position="150"/>
    </location>
</feature>
<accession>A0A4Z1GX25</accession>
<evidence type="ECO:0000313" key="2">
    <source>
        <dbReference type="EMBL" id="TGO39680.1"/>
    </source>
</evidence>
<organism evidence="2 3">
    <name type="scientific">Botrytis hyacinthi</name>
    <dbReference type="NCBI Taxonomy" id="278943"/>
    <lineage>
        <taxon>Eukaryota</taxon>
        <taxon>Fungi</taxon>
        <taxon>Dikarya</taxon>
        <taxon>Ascomycota</taxon>
        <taxon>Pezizomycotina</taxon>
        <taxon>Leotiomycetes</taxon>
        <taxon>Helotiales</taxon>
        <taxon>Sclerotiniaceae</taxon>
        <taxon>Botrytis</taxon>
    </lineage>
</organism>
<sequence length="164" mass="17838">MVPQARGRAKISAFLTRNHCPVTSTRFVHNVKLVGLHNQLFQPAPEILRLHGLRLHGPTTKIVANPGYKEPARAIASKTTHCPNSAKTPKIIDIPTILVASDTTLITESPVETPLLSKATFGELITALGDATESLTWIHNGRPNKNTISPRDNENTIEGSDEVL</sequence>
<dbReference type="EMBL" id="PQXK01000049">
    <property type="protein sequence ID" value="TGO39680.1"/>
    <property type="molecule type" value="Genomic_DNA"/>
</dbReference>
<feature type="region of interest" description="Disordered" evidence="1">
    <location>
        <begin position="140"/>
        <end position="164"/>
    </location>
</feature>
<comment type="caution">
    <text evidence="2">The sequence shown here is derived from an EMBL/GenBank/DDBJ whole genome shotgun (WGS) entry which is preliminary data.</text>
</comment>
<keyword evidence="3" id="KW-1185">Reference proteome</keyword>